<dbReference type="EMBL" id="JBHILM010000037">
    <property type="protein sequence ID" value="MFB5684214.1"/>
    <property type="molecule type" value="Genomic_DNA"/>
</dbReference>
<evidence type="ECO:0000256" key="2">
    <source>
        <dbReference type="ARBA" id="ARBA00023125"/>
    </source>
</evidence>
<keyword evidence="3" id="KW-0804">Transcription</keyword>
<evidence type="ECO:0000256" key="1">
    <source>
        <dbReference type="ARBA" id="ARBA00023015"/>
    </source>
</evidence>
<dbReference type="InterPro" id="IPR036390">
    <property type="entry name" value="WH_DNA-bd_sf"/>
</dbReference>
<dbReference type="SUPFAM" id="SSF46785">
    <property type="entry name" value="Winged helix' DNA-binding domain"/>
    <property type="match status" value="1"/>
</dbReference>
<dbReference type="Pfam" id="PF01638">
    <property type="entry name" value="HxlR"/>
    <property type="match status" value="1"/>
</dbReference>
<dbReference type="Proteomes" id="UP001580407">
    <property type="component" value="Unassembled WGS sequence"/>
</dbReference>
<name>A0ABV5BFP7_9BACL</name>
<dbReference type="Gene3D" id="1.10.10.10">
    <property type="entry name" value="Winged helix-like DNA-binding domain superfamily/Winged helix DNA-binding domain"/>
    <property type="match status" value="1"/>
</dbReference>
<proteinExistence type="predicted"/>
<gene>
    <name evidence="5" type="ORF">ACE3NQ_25265</name>
</gene>
<keyword evidence="6" id="KW-1185">Reference proteome</keyword>
<evidence type="ECO:0000259" key="4">
    <source>
        <dbReference type="PROSITE" id="PS51118"/>
    </source>
</evidence>
<dbReference type="PANTHER" id="PTHR33204:SF29">
    <property type="entry name" value="TRANSCRIPTIONAL REGULATOR"/>
    <property type="match status" value="1"/>
</dbReference>
<evidence type="ECO:0000256" key="3">
    <source>
        <dbReference type="ARBA" id="ARBA00023163"/>
    </source>
</evidence>
<dbReference type="InterPro" id="IPR036388">
    <property type="entry name" value="WH-like_DNA-bd_sf"/>
</dbReference>
<evidence type="ECO:0000313" key="6">
    <source>
        <dbReference type="Proteomes" id="UP001580407"/>
    </source>
</evidence>
<dbReference type="InterPro" id="IPR002577">
    <property type="entry name" value="HTH_HxlR"/>
</dbReference>
<dbReference type="PROSITE" id="PS51118">
    <property type="entry name" value="HTH_HXLR"/>
    <property type="match status" value="1"/>
</dbReference>
<keyword evidence="1" id="KW-0805">Transcription regulation</keyword>
<keyword evidence="2" id="KW-0238">DNA-binding</keyword>
<comment type="caution">
    <text evidence="5">The sequence shown here is derived from an EMBL/GenBank/DDBJ whole genome shotgun (WGS) entry which is preliminary data.</text>
</comment>
<organism evidence="5 6">
    <name type="scientific">Paenibacillus terreus</name>
    <dbReference type="NCBI Taxonomy" id="1387834"/>
    <lineage>
        <taxon>Bacteria</taxon>
        <taxon>Bacillati</taxon>
        <taxon>Bacillota</taxon>
        <taxon>Bacilli</taxon>
        <taxon>Bacillales</taxon>
        <taxon>Paenibacillaceae</taxon>
        <taxon>Paenibacillus</taxon>
    </lineage>
</organism>
<sequence>MNKIDLDDCPIALAQKILGGKWALRILYNLSTGILRFGELNRQMPELTQATLTKELRRLESFQLINRKVYPEVPPRVEYSLAEMGLKLLPVLRELEIWGDEYKKNTLNNN</sequence>
<dbReference type="PANTHER" id="PTHR33204">
    <property type="entry name" value="TRANSCRIPTIONAL REGULATOR, MARR FAMILY"/>
    <property type="match status" value="1"/>
</dbReference>
<reference evidence="5 6" key="1">
    <citation type="submission" date="2024-09" db="EMBL/GenBank/DDBJ databases">
        <authorList>
            <person name="Ruan L."/>
        </authorList>
    </citation>
    <scope>NUCLEOTIDE SEQUENCE [LARGE SCALE GENOMIC DNA]</scope>
    <source>
        <strain evidence="5 6">D33</strain>
    </source>
</reference>
<feature type="domain" description="HTH hxlR-type" evidence="4">
    <location>
        <begin position="9"/>
        <end position="107"/>
    </location>
</feature>
<dbReference type="RefSeq" id="WP_375527930.1">
    <property type="nucleotide sequence ID" value="NZ_JBHILM010000037.1"/>
</dbReference>
<evidence type="ECO:0000313" key="5">
    <source>
        <dbReference type="EMBL" id="MFB5684214.1"/>
    </source>
</evidence>
<protein>
    <submittedName>
        <fullName evidence="5">Winged helix-turn-helix transcriptional regulator</fullName>
    </submittedName>
</protein>
<accession>A0ABV5BFP7</accession>